<dbReference type="CDD" id="cd04301">
    <property type="entry name" value="NAT_SF"/>
    <property type="match status" value="1"/>
</dbReference>
<dbReference type="PROSITE" id="PS51186">
    <property type="entry name" value="GNAT"/>
    <property type="match status" value="1"/>
</dbReference>
<protein>
    <submittedName>
        <fullName evidence="2">GNAT family N-acetyltransferase</fullName>
    </submittedName>
</protein>
<dbReference type="EMBL" id="JAGQLH010000046">
    <property type="protein sequence ID" value="MCA9385805.1"/>
    <property type="molecule type" value="Genomic_DNA"/>
</dbReference>
<dbReference type="Pfam" id="PF00583">
    <property type="entry name" value="Acetyltransf_1"/>
    <property type="match status" value="1"/>
</dbReference>
<reference evidence="2" key="2">
    <citation type="journal article" date="2021" name="Microbiome">
        <title>Successional dynamics and alternative stable states in a saline activated sludge microbial community over 9 years.</title>
        <authorList>
            <person name="Wang Y."/>
            <person name="Ye J."/>
            <person name="Ju F."/>
            <person name="Liu L."/>
            <person name="Boyd J.A."/>
            <person name="Deng Y."/>
            <person name="Parks D.H."/>
            <person name="Jiang X."/>
            <person name="Yin X."/>
            <person name="Woodcroft B.J."/>
            <person name="Tyson G.W."/>
            <person name="Hugenholtz P."/>
            <person name="Polz M.F."/>
            <person name="Zhang T."/>
        </authorList>
    </citation>
    <scope>NUCLEOTIDE SEQUENCE</scope>
    <source>
        <strain evidence="2">HKST-UBA11</strain>
    </source>
</reference>
<dbReference type="InterPro" id="IPR000182">
    <property type="entry name" value="GNAT_dom"/>
</dbReference>
<dbReference type="GO" id="GO:0016747">
    <property type="term" value="F:acyltransferase activity, transferring groups other than amino-acyl groups"/>
    <property type="evidence" value="ECO:0007669"/>
    <property type="project" value="InterPro"/>
</dbReference>
<reference evidence="2" key="1">
    <citation type="submission" date="2020-04" db="EMBL/GenBank/DDBJ databases">
        <authorList>
            <person name="Zhang T."/>
        </authorList>
    </citation>
    <scope>NUCLEOTIDE SEQUENCE</scope>
    <source>
        <strain evidence="2">HKST-UBA11</strain>
    </source>
</reference>
<proteinExistence type="predicted"/>
<comment type="caution">
    <text evidence="2">The sequence shown here is derived from an EMBL/GenBank/DDBJ whole genome shotgun (WGS) entry which is preliminary data.</text>
</comment>
<gene>
    <name evidence="2" type="ORF">KC717_04100</name>
</gene>
<name>A0A955L8A0_9BACT</name>
<dbReference type="SUPFAM" id="SSF55729">
    <property type="entry name" value="Acyl-CoA N-acyltransferases (Nat)"/>
    <property type="match status" value="1"/>
</dbReference>
<feature type="domain" description="N-acetyltransferase" evidence="1">
    <location>
        <begin position="3"/>
        <end position="120"/>
    </location>
</feature>
<feature type="non-terminal residue" evidence="2">
    <location>
        <position position="120"/>
    </location>
</feature>
<dbReference type="AlphaFoldDB" id="A0A955L8A0"/>
<organism evidence="2 3">
    <name type="scientific">Candidatus Dojkabacteria bacterium</name>
    <dbReference type="NCBI Taxonomy" id="2099670"/>
    <lineage>
        <taxon>Bacteria</taxon>
        <taxon>Candidatus Dojkabacteria</taxon>
    </lineage>
</organism>
<accession>A0A955L8A0</accession>
<evidence type="ECO:0000313" key="2">
    <source>
        <dbReference type="EMBL" id="MCA9385805.1"/>
    </source>
</evidence>
<dbReference type="Proteomes" id="UP000754563">
    <property type="component" value="Unassembled WGS sequence"/>
</dbReference>
<sequence length="120" mass="13968">MNPTFSLATKHDLPTLSNLLGEMFNSSSYQYKDAIEGFLKTNSKYYYIVKIENEIIGMTIIHYWKPTPKPGKLDRTYWHLSNLYIKPEYRGQNIGSDFLNYIYVEAKKQNVEKILTFAGG</sequence>
<evidence type="ECO:0000259" key="1">
    <source>
        <dbReference type="PROSITE" id="PS51186"/>
    </source>
</evidence>
<dbReference type="InterPro" id="IPR016181">
    <property type="entry name" value="Acyl_CoA_acyltransferase"/>
</dbReference>
<evidence type="ECO:0000313" key="3">
    <source>
        <dbReference type="Proteomes" id="UP000754563"/>
    </source>
</evidence>
<dbReference type="Gene3D" id="3.40.630.30">
    <property type="match status" value="1"/>
</dbReference>